<evidence type="ECO:0000313" key="2">
    <source>
        <dbReference type="EMBL" id="ADI32115.1"/>
    </source>
</evidence>
<dbReference type="RefSeq" id="WP_013143313.1">
    <property type="nucleotide sequence ID" value="NC_014205.1"/>
</dbReference>
<dbReference type="STRING" id="591019.Shell_1010"/>
<feature type="transmembrane region" description="Helical" evidence="1">
    <location>
        <begin position="7"/>
        <end position="24"/>
    </location>
</feature>
<dbReference type="eggNOG" id="arCOG02091">
    <property type="taxonomic scope" value="Archaea"/>
</dbReference>
<dbReference type="PANTHER" id="PTHR35902">
    <property type="entry name" value="S-LAYER DOMAIN-LIKE PROTEIN-RELATED"/>
    <property type="match status" value="1"/>
</dbReference>
<dbReference type="GeneID" id="9234299"/>
<reference evidence="2 3" key="2">
    <citation type="journal article" date="2011" name="Stand. Genomic Sci.">
        <title>Complete genome sequence of Staphylothermus hellenicus P8.</title>
        <authorList>
            <person name="Anderson I."/>
            <person name="Wirth R."/>
            <person name="Lucas S."/>
            <person name="Copeland A."/>
            <person name="Lapidus A."/>
            <person name="Cheng J.F."/>
            <person name="Goodwin L."/>
            <person name="Pitluck S."/>
            <person name="Davenport K."/>
            <person name="Detter J.C."/>
            <person name="Han C."/>
            <person name="Tapia R."/>
            <person name="Land M."/>
            <person name="Hauser L."/>
            <person name="Pati A."/>
            <person name="Mikhailova N."/>
            <person name="Woyke T."/>
            <person name="Klenk H.P."/>
            <person name="Kyrpides N."/>
            <person name="Ivanova N."/>
        </authorList>
    </citation>
    <scope>NUCLEOTIDE SEQUENCE [LARGE SCALE GENOMIC DNA]</scope>
    <source>
        <strain evidence="3">DSM 12710 / JCM 10830 / BK20S6-10-b1 / P8</strain>
    </source>
</reference>
<accession>D7D8L9</accession>
<evidence type="ECO:0000313" key="3">
    <source>
        <dbReference type="Proteomes" id="UP000002573"/>
    </source>
</evidence>
<dbReference type="EMBL" id="CP002051">
    <property type="protein sequence ID" value="ADI32115.1"/>
    <property type="molecule type" value="Genomic_DNA"/>
</dbReference>
<reference evidence="3" key="1">
    <citation type="submission" date="2010-05" db="EMBL/GenBank/DDBJ databases">
        <title>Complete sequence of Staphylothermus hellenicus DSM 12710.</title>
        <authorList>
            <consortium name="US DOE Joint Genome Institute"/>
            <person name="Lucas S."/>
            <person name="Copeland A."/>
            <person name="Lapidus A."/>
            <person name="Cheng J.-F."/>
            <person name="Bruce D."/>
            <person name="Goodwin L."/>
            <person name="Pitluck S."/>
            <person name="Davenport K."/>
            <person name="Detter J.C."/>
            <person name="Han C."/>
            <person name="Tapia R."/>
            <person name="Larimer F."/>
            <person name="Land M."/>
            <person name="Hauser L."/>
            <person name="Kyrpides N."/>
            <person name="Mikhailova N."/>
            <person name="Anderson I.J."/>
            <person name="Woyke T."/>
        </authorList>
    </citation>
    <scope>NUCLEOTIDE SEQUENCE [LARGE SCALE GENOMIC DNA]</scope>
    <source>
        <strain evidence="3">DSM 12710 / JCM 10830 / BK20S6-10-b1 / P8</strain>
    </source>
</reference>
<dbReference type="KEGG" id="shc:Shell_1010"/>
<name>D7D8L9_STAHD</name>
<gene>
    <name evidence="2" type="ordered locus">Shell_1010</name>
</gene>
<proteinExistence type="predicted"/>
<sequence>MKSVFRLISMIILISILLSMYPIFNIGNTTSSSTVYFEIKNVKFRSSTGGDVYPGSKNAVLLVDAMYYSNTTINASNIYACIDLPQGFSVVTSSCSAARDFDGNVVEKVSPGEMVRFQYSIDVSKNVSPGTYSFNLNITYKSNNTFMSEQHVIVAEVKPYPSLSISFRESYFTPYGYPGANPVTLVIELENTGNSTIRYADVKVELPSFIKPNSSRTSISNIVSNQVFTISIDNLEILPDTKPGRYSGYLKISAQMATSDGVVYNDNTTIPFNITIEKTPPYRYTILDYGLATNHPLPGSRNTRFYVTMQSMDSSTLNVLVAKISVHNAEFINGSHSSVVVVRGPINYGNTFTVTSDRLSIEENISYIIVNIEFHGVVTYKGSSYWVNWTNSFYIKLNRSLPKIDVFNVYWSNYKVYPGSIDQELRVIIINKDYSDVVSGTAILYLDKKVFYPETIIHDNIAIPSNSYTTITFSPIDVSAEARPGNYTAKLSLFLLLRNADGSYSNVLLNYTLIIQISNPYVDPINILNYYWRGGKAYAGENGASLSVVEQIVADTTINKIYTVIYYPNGITSENTGDNYDIYVVNNPLTYGDIFSLNYDNINISNNITGTTYIVLKQSMLITIDGSQTWLNKTYVIILTILKPSLNISLIDKGWTTDTISSSADNVGLYLTFQSFSQDTIREIIFKLYLPSGVYGPNGEKEIVRVINNNINYLQAFTITFNGLNLDSIESDHLVFNLSINAVMEHGNGVYEANKSIIVCLSINSPFNPLIVLGVRTTYQGQPSPLLPNSNGEIISFILLNNFRDTITSLKVELESPHGIEVIGSNTQFINNLLSGSSTTISYVLRVGNITPGTYMLKLNIEMFINSNGALVKHKQTIYYNVTIEDPSKYASRILLIRHYWGTNTPTTIYPGDKKAPLTLTFLNLGEYPVYAFRSKIIPLDKSIKVLNNDQVCNTLAAGATCTITFYLDLQDTSAGMKEFIVKTSYLQGIYGSYNNMEKEYSIKLDLPSYGAQLNNNSIYLVSSGWINNWPVYPRSEKTVYTVTLANLEPYGIGSIVVKILPPNNIVPHNIHDDLYYVEGPVQSLQTFTASFTLDIGDVDPGIYNAKIIVDYYVYANNGGYRKSIVIPVVLEIKDPEKALTTIQYGWLGGQPPLVIHGATYYFIVRNNEIPSMNGIYFTGVLPDNITYSVTNTRVVNITPQAIIPSIQASQNLQQQLATLLMQQSMPSGQSASLGDYLSFTLKLNLNLSKPYYSKIHGAINFVDHWGSVHVINISIPFIVIGKPLEIDVLPKTPLIVFDNGTGYIDLIITNPSENAVYDTYILLAPASMNAVPLDNVKYVGTIQSRTNKTIRYMVIYNPVSISYGGASVSSLTISFSANIMYRDISGNINILNTTVAARVAPFIDLEISPDISVKYSSGKLVVNGLIINYGVSSARSTYVKLVYENYSALSFIGDIDPASQAAFRLEAKIKNPPTHNITLILGYRDDYNGIYKKEFSLPVKIVEEARTPIATTTEKQDYTIYYIIVTIMVGVFLASIFYLLHRYTKRKWEH</sequence>
<feature type="transmembrane region" description="Helical" evidence="1">
    <location>
        <begin position="1521"/>
        <end position="1541"/>
    </location>
</feature>
<organism evidence="2 3">
    <name type="scientific">Staphylothermus hellenicus (strain DSM 12710 / JCM 10830 / BK20S6-10-b1 / P8)</name>
    <dbReference type="NCBI Taxonomy" id="591019"/>
    <lineage>
        <taxon>Archaea</taxon>
        <taxon>Thermoproteota</taxon>
        <taxon>Thermoprotei</taxon>
        <taxon>Desulfurococcales</taxon>
        <taxon>Desulfurococcaceae</taxon>
        <taxon>Staphylothermus</taxon>
    </lineage>
</organism>
<dbReference type="HOGENOM" id="CLU_003872_0_0_2"/>
<evidence type="ECO:0000256" key="1">
    <source>
        <dbReference type="SAM" id="Phobius"/>
    </source>
</evidence>
<keyword evidence="3" id="KW-1185">Reference proteome</keyword>
<dbReference type="PANTHER" id="PTHR35902:SF3">
    <property type="entry name" value="NPCBM-ASSOCIATED, NEW3 DOMAIN OF ALPHA-GALACTOSIDASE"/>
    <property type="match status" value="1"/>
</dbReference>
<keyword evidence="1" id="KW-1133">Transmembrane helix</keyword>
<dbReference type="Proteomes" id="UP000002573">
    <property type="component" value="Chromosome"/>
</dbReference>
<keyword evidence="1" id="KW-0472">Membrane</keyword>
<evidence type="ECO:0008006" key="4">
    <source>
        <dbReference type="Google" id="ProtNLM"/>
    </source>
</evidence>
<dbReference type="OrthoDB" id="18110at2157"/>
<keyword evidence="1" id="KW-0812">Transmembrane</keyword>
<protein>
    <recommendedName>
        <fullName evidence="4">S-layer domain protein</fullName>
    </recommendedName>
</protein>